<dbReference type="GO" id="GO:0004674">
    <property type="term" value="F:protein serine/threonine kinase activity"/>
    <property type="evidence" value="ECO:0007669"/>
    <property type="project" value="UniProtKB-KW"/>
</dbReference>
<dbReference type="Gene3D" id="1.10.510.10">
    <property type="entry name" value="Transferase(Phosphotransferase) domain 1"/>
    <property type="match status" value="1"/>
</dbReference>
<evidence type="ECO:0000256" key="2">
    <source>
        <dbReference type="ARBA" id="ARBA00022741"/>
    </source>
</evidence>
<reference evidence="6 7" key="1">
    <citation type="journal article" date="2021" name="Plant Biotechnol. J.">
        <title>Multi-omics assisted identification of the key and species-specific regulatory components of drought-tolerant mechanisms in Gossypium stocksii.</title>
        <authorList>
            <person name="Yu D."/>
            <person name="Ke L."/>
            <person name="Zhang D."/>
            <person name="Wu Y."/>
            <person name="Sun Y."/>
            <person name="Mei J."/>
            <person name="Sun J."/>
            <person name="Sun Y."/>
        </authorList>
    </citation>
    <scope>NUCLEOTIDE SEQUENCE [LARGE SCALE GENOMIC DNA]</scope>
    <source>
        <strain evidence="7">cv. E1</strain>
        <tissue evidence="6">Leaf</tissue>
    </source>
</reference>
<name>A0A9D3UUU3_9ROSI</name>
<dbReference type="Proteomes" id="UP000828251">
    <property type="component" value="Unassembled WGS sequence"/>
</dbReference>
<keyword evidence="1" id="KW-0723">Serine/threonine-protein kinase</keyword>
<dbReference type="InterPro" id="IPR008266">
    <property type="entry name" value="Tyr_kinase_AS"/>
</dbReference>
<evidence type="ECO:0000256" key="3">
    <source>
        <dbReference type="ARBA" id="ARBA00022840"/>
    </source>
</evidence>
<dbReference type="Gene3D" id="3.30.200.20">
    <property type="entry name" value="Phosphorylase Kinase, domain 1"/>
    <property type="match status" value="1"/>
</dbReference>
<dbReference type="PANTHER" id="PTHR47989">
    <property type="entry name" value="OS01G0750732 PROTEIN"/>
    <property type="match status" value="1"/>
</dbReference>
<keyword evidence="2" id="KW-0547">Nucleotide-binding</keyword>
<dbReference type="InterPro" id="IPR001245">
    <property type="entry name" value="Ser-Thr/Tyr_kinase_cat_dom"/>
</dbReference>
<dbReference type="PROSITE" id="PS50011">
    <property type="entry name" value="PROTEIN_KINASE_DOM"/>
    <property type="match status" value="1"/>
</dbReference>
<feature type="region of interest" description="Disordered" evidence="4">
    <location>
        <begin position="737"/>
        <end position="763"/>
    </location>
</feature>
<dbReference type="AlphaFoldDB" id="A0A9D3UUU3"/>
<dbReference type="InterPro" id="IPR000719">
    <property type="entry name" value="Prot_kinase_dom"/>
</dbReference>
<dbReference type="PROSITE" id="PS00109">
    <property type="entry name" value="PROTEIN_KINASE_TYR"/>
    <property type="match status" value="1"/>
</dbReference>
<keyword evidence="3" id="KW-0067">ATP-binding</keyword>
<evidence type="ECO:0000259" key="5">
    <source>
        <dbReference type="PROSITE" id="PS50011"/>
    </source>
</evidence>
<dbReference type="Pfam" id="PF07714">
    <property type="entry name" value="PK_Tyr_Ser-Thr"/>
    <property type="match status" value="2"/>
</dbReference>
<feature type="domain" description="Protein kinase" evidence="5">
    <location>
        <begin position="381"/>
        <end position="726"/>
    </location>
</feature>
<keyword evidence="7" id="KW-1185">Reference proteome</keyword>
<keyword evidence="1" id="KW-0808">Transferase</keyword>
<evidence type="ECO:0000256" key="1">
    <source>
        <dbReference type="ARBA" id="ARBA00022527"/>
    </source>
</evidence>
<sequence length="763" mass="85856">MELSLRQRSTTSRLEKVVVAVKAERVISKTALAWALTHVVRPGDCVTLLAIFPSEKKGKRFWNFPILTGDCGSNMKEELPEKICQISESCSQMVLQFHNQIEVTVRIKVVSCTTGSSVVAEANNNDANWVILDKKLKQELKHCMDELHCNIVVMKGSQAKVLRLNLQCTNEPRTPYYSAASSPVMDVGDHLGHRMKHSTPVSSPEEPSTSYSRTSQERLLPSSDSATSLFLVYQENPLFVDDKNELDSQLTLLDSVGEKLINLSANSTSSVKNNDKSIFWIPQNHNDEKPHKTRSGRNVVIPPSSRTLLDKFAQYDQDAKEGRLVNTDYMVNSNIRDAVALGRASSVPPPLCSFCQHKAPVFGKPPRRFSYEELEEATDGFAEVNFLAEGGFGVVYRGILRDGQVVAVKLLKFVGCQADIDFCREVQVLSCAQHRNVVLLIGFCIDGNKRVLVYEYICNGSLDFHLHGSNRASLDWQSRLRIAIGAARGLRYLHEDCRVGCIVHRDMRPKNILLTHDFEPQVLSIYFWTFPKMLDAMCIHYDRLTILSLRLLISASLDGIPINGQLETKNEPLELQGTFCIRSLIFTQLVYISIILKEPQTMTRSRYLAPEYSDGGRITQKVDVYAFGVVLLELLTGQRISDLQYYKGRNFLSDWFHPLAALDSNQIMTNIYQLLDPCLASGKVRDYTHQLQAMARAAFLCLSHDPESRPPMSKILRILEGGDTNVPLSLDLKSIGNRSGHLRGLKTQTQPESTRRHSRKLSH</sequence>
<evidence type="ECO:0000256" key="4">
    <source>
        <dbReference type="SAM" id="MobiDB-lite"/>
    </source>
</evidence>
<dbReference type="PANTHER" id="PTHR47989:SF14">
    <property type="entry name" value="INACTIVE PROTEIN KINASE SELMODRAFT_444075"/>
    <property type="match status" value="1"/>
</dbReference>
<dbReference type="OrthoDB" id="757296at2759"/>
<protein>
    <recommendedName>
        <fullName evidence="5">Protein kinase domain-containing protein</fullName>
    </recommendedName>
</protein>
<keyword evidence="1" id="KW-0418">Kinase</keyword>
<dbReference type="SUPFAM" id="SSF56112">
    <property type="entry name" value="Protein kinase-like (PK-like)"/>
    <property type="match status" value="1"/>
</dbReference>
<gene>
    <name evidence="6" type="ORF">J1N35_035936</name>
</gene>
<feature type="region of interest" description="Disordered" evidence="4">
    <location>
        <begin position="188"/>
        <end position="220"/>
    </location>
</feature>
<dbReference type="GO" id="GO:0005524">
    <property type="term" value="F:ATP binding"/>
    <property type="evidence" value="ECO:0007669"/>
    <property type="project" value="UniProtKB-KW"/>
</dbReference>
<dbReference type="InterPro" id="IPR011009">
    <property type="entry name" value="Kinase-like_dom_sf"/>
</dbReference>
<accession>A0A9D3UUU3</accession>
<evidence type="ECO:0000313" key="7">
    <source>
        <dbReference type="Proteomes" id="UP000828251"/>
    </source>
</evidence>
<dbReference type="EMBL" id="JAIQCV010000010">
    <property type="protein sequence ID" value="KAH1057871.1"/>
    <property type="molecule type" value="Genomic_DNA"/>
</dbReference>
<comment type="caution">
    <text evidence="6">The sequence shown here is derived from an EMBL/GenBank/DDBJ whole genome shotgun (WGS) entry which is preliminary data.</text>
</comment>
<proteinExistence type="predicted"/>
<organism evidence="6 7">
    <name type="scientific">Gossypium stocksii</name>
    <dbReference type="NCBI Taxonomy" id="47602"/>
    <lineage>
        <taxon>Eukaryota</taxon>
        <taxon>Viridiplantae</taxon>
        <taxon>Streptophyta</taxon>
        <taxon>Embryophyta</taxon>
        <taxon>Tracheophyta</taxon>
        <taxon>Spermatophyta</taxon>
        <taxon>Magnoliopsida</taxon>
        <taxon>eudicotyledons</taxon>
        <taxon>Gunneridae</taxon>
        <taxon>Pentapetalae</taxon>
        <taxon>rosids</taxon>
        <taxon>malvids</taxon>
        <taxon>Malvales</taxon>
        <taxon>Malvaceae</taxon>
        <taxon>Malvoideae</taxon>
        <taxon>Gossypium</taxon>
    </lineage>
</organism>
<feature type="compositionally biased region" description="Low complexity" evidence="4">
    <location>
        <begin position="198"/>
        <end position="214"/>
    </location>
</feature>
<evidence type="ECO:0000313" key="6">
    <source>
        <dbReference type="EMBL" id="KAH1057871.1"/>
    </source>
</evidence>
<dbReference type="FunFam" id="3.30.200.20:FF:000162">
    <property type="entry name" value="Adenine nucleotide alpha hydrolase-like domain kinase"/>
    <property type="match status" value="1"/>
</dbReference>